<accession>A0ACB9M5B6</accession>
<dbReference type="Proteomes" id="UP001057402">
    <property type="component" value="Chromosome 10"/>
</dbReference>
<keyword evidence="2" id="KW-1185">Reference proteome</keyword>
<comment type="caution">
    <text evidence="1">The sequence shown here is derived from an EMBL/GenBank/DDBJ whole genome shotgun (WGS) entry which is preliminary data.</text>
</comment>
<dbReference type="EMBL" id="CM042889">
    <property type="protein sequence ID" value="KAI4319362.1"/>
    <property type="molecule type" value="Genomic_DNA"/>
</dbReference>
<protein>
    <submittedName>
        <fullName evidence="1">Uncharacterized protein</fullName>
    </submittedName>
</protein>
<name>A0ACB9M5B6_9MYRT</name>
<sequence>MWFNLGREIVQLLHVLKTGSGSTILVGCCRKRRYQCEPYLVLLDYSGRICLGDNPKVGSLAKVWPLLSVSLFGSGFFLGPVLDGLHSRVNLVVYQVGSVNLGPLHTNVWVAPLLGLFYCTVGMLRLYLDDKTEAAEGGSGRSALEGTLEKAVASLIALIGFIELSAELYKAGVPDNVEGYVLFGLAELIWATLDRTWPGFALASFVGIASPLAEIPLMKFFHLWYYPRANVEVFDEGLVTWTLTCYFVYTIFLINFSRWLRSTIKADRLPDKYL</sequence>
<reference evidence="2" key="1">
    <citation type="journal article" date="2023" name="Front. Plant Sci.">
        <title>Chromosomal-level genome assembly of Melastoma candidum provides insights into trichome evolution.</title>
        <authorList>
            <person name="Zhong Y."/>
            <person name="Wu W."/>
            <person name="Sun C."/>
            <person name="Zou P."/>
            <person name="Liu Y."/>
            <person name="Dai S."/>
            <person name="Zhou R."/>
        </authorList>
    </citation>
    <scope>NUCLEOTIDE SEQUENCE [LARGE SCALE GENOMIC DNA]</scope>
</reference>
<proteinExistence type="predicted"/>
<gene>
    <name evidence="1" type="ORF">MLD38_032967</name>
</gene>
<evidence type="ECO:0000313" key="1">
    <source>
        <dbReference type="EMBL" id="KAI4319362.1"/>
    </source>
</evidence>
<evidence type="ECO:0000313" key="2">
    <source>
        <dbReference type="Proteomes" id="UP001057402"/>
    </source>
</evidence>
<organism evidence="1 2">
    <name type="scientific">Melastoma candidum</name>
    <dbReference type="NCBI Taxonomy" id="119954"/>
    <lineage>
        <taxon>Eukaryota</taxon>
        <taxon>Viridiplantae</taxon>
        <taxon>Streptophyta</taxon>
        <taxon>Embryophyta</taxon>
        <taxon>Tracheophyta</taxon>
        <taxon>Spermatophyta</taxon>
        <taxon>Magnoliopsida</taxon>
        <taxon>eudicotyledons</taxon>
        <taxon>Gunneridae</taxon>
        <taxon>Pentapetalae</taxon>
        <taxon>rosids</taxon>
        <taxon>malvids</taxon>
        <taxon>Myrtales</taxon>
        <taxon>Melastomataceae</taxon>
        <taxon>Melastomatoideae</taxon>
        <taxon>Melastomateae</taxon>
        <taxon>Melastoma</taxon>
    </lineage>
</organism>